<reference evidence="1" key="1">
    <citation type="submission" date="2018-02" db="EMBL/GenBank/DDBJ databases">
        <title>Rhizophora mucronata_Transcriptome.</title>
        <authorList>
            <person name="Meera S.P."/>
            <person name="Sreeshan A."/>
            <person name="Augustine A."/>
        </authorList>
    </citation>
    <scope>NUCLEOTIDE SEQUENCE</scope>
    <source>
        <tissue evidence="1">Leaf</tissue>
    </source>
</reference>
<evidence type="ECO:0000313" key="1">
    <source>
        <dbReference type="EMBL" id="MBX38200.1"/>
    </source>
</evidence>
<proteinExistence type="predicted"/>
<organism evidence="1">
    <name type="scientific">Rhizophora mucronata</name>
    <name type="common">Asiatic mangrove</name>
    <dbReference type="NCBI Taxonomy" id="61149"/>
    <lineage>
        <taxon>Eukaryota</taxon>
        <taxon>Viridiplantae</taxon>
        <taxon>Streptophyta</taxon>
        <taxon>Embryophyta</taxon>
        <taxon>Tracheophyta</taxon>
        <taxon>Spermatophyta</taxon>
        <taxon>Magnoliopsida</taxon>
        <taxon>eudicotyledons</taxon>
        <taxon>Gunneridae</taxon>
        <taxon>Pentapetalae</taxon>
        <taxon>rosids</taxon>
        <taxon>fabids</taxon>
        <taxon>Malpighiales</taxon>
        <taxon>Rhizophoraceae</taxon>
        <taxon>Rhizophora</taxon>
    </lineage>
</organism>
<dbReference type="EMBL" id="GGEC01057716">
    <property type="protein sequence ID" value="MBX38200.1"/>
    <property type="molecule type" value="Transcribed_RNA"/>
</dbReference>
<sequence length="30" mass="3307">MTSKVLGCTTCAIMERKAKIMHLKATKPQS</sequence>
<protein>
    <submittedName>
        <fullName evidence="1">Uncharacterized protein</fullName>
    </submittedName>
</protein>
<name>A0A2P2N6Y3_RHIMU</name>
<dbReference type="AlphaFoldDB" id="A0A2P2N6Y3"/>
<accession>A0A2P2N6Y3</accession>